<accession>A0LLA0</accession>
<dbReference type="InterPro" id="IPR004843">
    <property type="entry name" value="Calcineurin-like_PHP"/>
</dbReference>
<dbReference type="STRING" id="335543.Sfum_2524"/>
<dbReference type="eggNOG" id="COG1408">
    <property type="taxonomic scope" value="Bacteria"/>
</dbReference>
<dbReference type="GO" id="GO:0046872">
    <property type="term" value="F:metal ion binding"/>
    <property type="evidence" value="ECO:0007669"/>
    <property type="project" value="UniProtKB-KW"/>
</dbReference>
<keyword evidence="5" id="KW-1185">Reference proteome</keyword>
<dbReference type="Proteomes" id="UP000001784">
    <property type="component" value="Chromosome"/>
</dbReference>
<reference evidence="4 5" key="1">
    <citation type="submission" date="2006-10" db="EMBL/GenBank/DDBJ databases">
        <title>Complete sequence of Syntrophobacter fumaroxidans MPOB.</title>
        <authorList>
            <consortium name="US DOE Joint Genome Institute"/>
            <person name="Copeland A."/>
            <person name="Lucas S."/>
            <person name="Lapidus A."/>
            <person name="Barry K."/>
            <person name="Detter J.C."/>
            <person name="Glavina del Rio T."/>
            <person name="Hammon N."/>
            <person name="Israni S."/>
            <person name="Pitluck S."/>
            <person name="Goltsman E.G."/>
            <person name="Martinez M."/>
            <person name="Schmutz J."/>
            <person name="Larimer F."/>
            <person name="Land M."/>
            <person name="Hauser L."/>
            <person name="Kyrpides N."/>
            <person name="Kim E."/>
            <person name="Boone D.R."/>
            <person name="Brockman F."/>
            <person name="Culley D."/>
            <person name="Ferry J."/>
            <person name="Gunsalus R."/>
            <person name="McInerney M.J."/>
            <person name="Morrison M."/>
            <person name="Plugge C."/>
            <person name="Rohlin L."/>
            <person name="Scholten J."/>
            <person name="Sieber J."/>
            <person name="Stams A.J.M."/>
            <person name="Worm P."/>
            <person name="Henstra A.M."/>
            <person name="Richardson P."/>
        </authorList>
    </citation>
    <scope>NUCLEOTIDE SEQUENCE [LARGE SCALE GENOMIC DNA]</scope>
    <source>
        <strain evidence="5">DSM 10017 / MPOB</strain>
    </source>
</reference>
<dbReference type="AlphaFoldDB" id="A0LLA0"/>
<evidence type="ECO:0000259" key="3">
    <source>
        <dbReference type="Pfam" id="PF00149"/>
    </source>
</evidence>
<dbReference type="Pfam" id="PF00149">
    <property type="entry name" value="Metallophos"/>
    <property type="match status" value="1"/>
</dbReference>
<dbReference type="HOGENOM" id="CLU_025443_3_0_7"/>
<dbReference type="PANTHER" id="PTHR31302">
    <property type="entry name" value="TRANSMEMBRANE PROTEIN WITH METALLOPHOSPHOESTERASE DOMAIN-RELATED"/>
    <property type="match status" value="1"/>
</dbReference>
<gene>
    <name evidence="4" type="ordered locus">Sfum_2524</name>
</gene>
<keyword evidence="1" id="KW-0479">Metal-binding</keyword>
<dbReference type="EMBL" id="CP000478">
    <property type="protein sequence ID" value="ABK18202.1"/>
    <property type="molecule type" value="Genomic_DNA"/>
</dbReference>
<feature type="domain" description="Calcineurin-like phosphoesterase" evidence="3">
    <location>
        <begin position="72"/>
        <end position="232"/>
    </location>
</feature>
<dbReference type="InterPro" id="IPR051158">
    <property type="entry name" value="Metallophosphoesterase_sf"/>
</dbReference>
<evidence type="ECO:0000256" key="1">
    <source>
        <dbReference type="ARBA" id="ARBA00022723"/>
    </source>
</evidence>
<dbReference type="KEGG" id="sfu:Sfum_2524"/>
<proteinExistence type="predicted"/>
<dbReference type="GO" id="GO:0009245">
    <property type="term" value="P:lipid A biosynthetic process"/>
    <property type="evidence" value="ECO:0007669"/>
    <property type="project" value="TreeGrafter"/>
</dbReference>
<sequence length="303" mass="34233">MRLREIRACQILSNPLHHFVNFEDSIYYHVFMKTVFKCLGVYEKGRKNALKLREEHVTLEFPDLPGAFDGYRILFLTDLHLDGLEGLTERLLEIVRRIRADLCIVGGDLRMETHGSFAPALAQVRRLLPEIRAKDGIYGILGNHDCLEIIEPLSEYGIRFLVNDSAVLTRDGERIHLAGVDDPHYFKCHDLDQAFEKVPPREFAILASHSNEIYREAAAYGPRLYLCGHTHGGQIRLPVVGALFTHSKAPRRLLHGRWSYDGMEGYTSGGVGVSGVPVRFATEGEVSVITLKRKTLKVCPYPP</sequence>
<dbReference type="FunCoup" id="A0LLA0">
    <property type="interactions" value="133"/>
</dbReference>
<dbReference type="GO" id="GO:0016020">
    <property type="term" value="C:membrane"/>
    <property type="evidence" value="ECO:0007669"/>
    <property type="project" value="GOC"/>
</dbReference>
<name>A0LLA0_SYNFM</name>
<evidence type="ECO:0000256" key="2">
    <source>
        <dbReference type="ARBA" id="ARBA00022801"/>
    </source>
</evidence>
<dbReference type="GO" id="GO:0008758">
    <property type="term" value="F:UDP-2,3-diacylglucosamine hydrolase activity"/>
    <property type="evidence" value="ECO:0007669"/>
    <property type="project" value="TreeGrafter"/>
</dbReference>
<evidence type="ECO:0000313" key="4">
    <source>
        <dbReference type="EMBL" id="ABK18202.1"/>
    </source>
</evidence>
<dbReference type="SUPFAM" id="SSF56300">
    <property type="entry name" value="Metallo-dependent phosphatases"/>
    <property type="match status" value="1"/>
</dbReference>
<evidence type="ECO:0000313" key="5">
    <source>
        <dbReference type="Proteomes" id="UP000001784"/>
    </source>
</evidence>
<organism evidence="4 5">
    <name type="scientific">Syntrophobacter fumaroxidans (strain DSM 10017 / MPOB)</name>
    <dbReference type="NCBI Taxonomy" id="335543"/>
    <lineage>
        <taxon>Bacteria</taxon>
        <taxon>Pseudomonadati</taxon>
        <taxon>Thermodesulfobacteriota</taxon>
        <taxon>Syntrophobacteria</taxon>
        <taxon>Syntrophobacterales</taxon>
        <taxon>Syntrophobacteraceae</taxon>
        <taxon>Syntrophobacter</taxon>
    </lineage>
</organism>
<dbReference type="InterPro" id="IPR029052">
    <property type="entry name" value="Metallo-depent_PP-like"/>
</dbReference>
<dbReference type="PANTHER" id="PTHR31302:SF31">
    <property type="entry name" value="PHOSPHODIESTERASE YAEI"/>
    <property type="match status" value="1"/>
</dbReference>
<protein>
    <submittedName>
        <fullName evidence="4">Metallophosphoesterase</fullName>
    </submittedName>
</protein>
<dbReference type="InParanoid" id="A0LLA0"/>
<keyword evidence="2" id="KW-0378">Hydrolase</keyword>
<dbReference type="Gene3D" id="3.60.21.10">
    <property type="match status" value="1"/>
</dbReference>